<dbReference type="EMBL" id="JBHTAT010000001">
    <property type="protein sequence ID" value="MFC7255961.1"/>
    <property type="molecule type" value="Genomic_DNA"/>
</dbReference>
<dbReference type="RefSeq" id="WP_379704365.1">
    <property type="nucleotide sequence ID" value="NZ_JBHTAT010000001.1"/>
</dbReference>
<dbReference type="Proteomes" id="UP001596434">
    <property type="component" value="Unassembled WGS sequence"/>
</dbReference>
<reference evidence="1 2" key="1">
    <citation type="journal article" date="2019" name="Int. J. Syst. Evol. Microbiol.">
        <title>The Global Catalogue of Microorganisms (GCM) 10K type strain sequencing project: providing services to taxonomists for standard genome sequencing and annotation.</title>
        <authorList>
            <consortium name="The Broad Institute Genomics Platform"/>
            <consortium name="The Broad Institute Genome Sequencing Center for Infectious Disease"/>
            <person name="Wu L."/>
            <person name="Ma J."/>
        </authorList>
    </citation>
    <scope>NUCLEOTIDE SEQUENCE [LARGE SCALE GENOMIC DNA]</scope>
    <source>
        <strain evidence="1 2">GX21</strain>
    </source>
</reference>
<organism evidence="1 2">
    <name type="scientific">Haloplanus litoreus</name>
    <dbReference type="NCBI Taxonomy" id="767515"/>
    <lineage>
        <taxon>Archaea</taxon>
        <taxon>Methanobacteriati</taxon>
        <taxon>Methanobacteriota</taxon>
        <taxon>Stenosarchaea group</taxon>
        <taxon>Halobacteria</taxon>
        <taxon>Halobacteriales</taxon>
        <taxon>Haloferacaceae</taxon>
        <taxon>Haloplanus</taxon>
    </lineage>
</organism>
<dbReference type="AlphaFoldDB" id="A0ABD5ZZX5"/>
<proteinExistence type="predicted"/>
<accession>A0ABD5ZZX5</accession>
<sequence>MTEGRIDADDAGSMRSCRRWSVTAQTPLDGEYRPTMSALAEATFVLDLWVG</sequence>
<protein>
    <submittedName>
        <fullName evidence="1">Uncharacterized protein</fullName>
    </submittedName>
</protein>
<gene>
    <name evidence="1" type="ORF">ACFQKE_11780</name>
</gene>
<evidence type="ECO:0000313" key="1">
    <source>
        <dbReference type="EMBL" id="MFC7255961.1"/>
    </source>
</evidence>
<evidence type="ECO:0000313" key="2">
    <source>
        <dbReference type="Proteomes" id="UP001596434"/>
    </source>
</evidence>
<keyword evidence="2" id="KW-1185">Reference proteome</keyword>
<name>A0ABD5ZZX5_9EURY</name>
<comment type="caution">
    <text evidence="1">The sequence shown here is derived from an EMBL/GenBank/DDBJ whole genome shotgun (WGS) entry which is preliminary data.</text>
</comment>